<dbReference type="GO" id="GO:0016747">
    <property type="term" value="F:acyltransferase activity, transferring groups other than amino-acyl groups"/>
    <property type="evidence" value="ECO:0007669"/>
    <property type="project" value="InterPro"/>
</dbReference>
<dbReference type="EMBL" id="ANIY01001211">
    <property type="protein sequence ID" value="ETP48630.1"/>
    <property type="molecule type" value="Genomic_DNA"/>
</dbReference>
<feature type="domain" description="N-acetyltransferase" evidence="1">
    <location>
        <begin position="41"/>
        <end position="182"/>
    </location>
</feature>
<dbReference type="SUPFAM" id="SSF55729">
    <property type="entry name" value="Acyl-CoA N-acyltransferases (Nat)"/>
    <property type="match status" value="1"/>
</dbReference>
<evidence type="ECO:0000313" key="2">
    <source>
        <dbReference type="EMBL" id="ETP48630.1"/>
    </source>
</evidence>
<name>W2ZNN3_PHYNI</name>
<sequence>MDGIISAFVRIRQMAHPVMQGLAPINFEFEFAWTRTSLSIMELVEVTKKTRDEWLAQAVRLERKSFSKSDSLGQRLVEEAMKPHNTLVLAVGTQDATVHGYILFRRNGAEGHIDRIAVAQHQRRQGVGRLLLQTAITVLQKKSKLGCTTHRDSSALSSASITINRAVMHSSWSSSYRHCRAS</sequence>
<dbReference type="Pfam" id="PF00583">
    <property type="entry name" value="Acetyltransf_1"/>
    <property type="match status" value="1"/>
</dbReference>
<dbReference type="AlphaFoldDB" id="W2ZNN3"/>
<organism evidence="2 3">
    <name type="scientific">Phytophthora nicotianae P10297</name>
    <dbReference type="NCBI Taxonomy" id="1317064"/>
    <lineage>
        <taxon>Eukaryota</taxon>
        <taxon>Sar</taxon>
        <taxon>Stramenopiles</taxon>
        <taxon>Oomycota</taxon>
        <taxon>Peronosporomycetes</taxon>
        <taxon>Peronosporales</taxon>
        <taxon>Peronosporaceae</taxon>
        <taxon>Phytophthora</taxon>
    </lineage>
</organism>
<dbReference type="PANTHER" id="PTHR47542">
    <property type="entry name" value="ACYL-COA N-ACYLTRANSFERASES (NAT) SUPERFAMILY PROTEIN"/>
    <property type="match status" value="1"/>
</dbReference>
<dbReference type="InterPro" id="IPR016181">
    <property type="entry name" value="Acyl_CoA_acyltransferase"/>
</dbReference>
<dbReference type="Proteomes" id="UP000018948">
    <property type="component" value="Unassembled WGS sequence"/>
</dbReference>
<gene>
    <name evidence="2" type="ORF">F442_05652</name>
</gene>
<dbReference type="InterPro" id="IPR000182">
    <property type="entry name" value="GNAT_dom"/>
</dbReference>
<evidence type="ECO:0000259" key="1">
    <source>
        <dbReference type="PROSITE" id="PS51186"/>
    </source>
</evidence>
<dbReference type="OrthoDB" id="41532at2759"/>
<reference evidence="2 3" key="1">
    <citation type="submission" date="2013-11" db="EMBL/GenBank/DDBJ databases">
        <title>The Genome Sequence of Phytophthora parasitica P10297.</title>
        <authorList>
            <consortium name="The Broad Institute Genomics Platform"/>
            <person name="Russ C."/>
            <person name="Tyler B."/>
            <person name="Panabieres F."/>
            <person name="Shan W."/>
            <person name="Tripathy S."/>
            <person name="Grunwald N."/>
            <person name="Machado M."/>
            <person name="Johnson C.S."/>
            <person name="Walker B."/>
            <person name="Young S.K."/>
            <person name="Zeng Q."/>
            <person name="Gargeya S."/>
            <person name="Fitzgerald M."/>
            <person name="Haas B."/>
            <person name="Abouelleil A."/>
            <person name="Allen A.W."/>
            <person name="Alvarado L."/>
            <person name="Arachchi H.M."/>
            <person name="Berlin A.M."/>
            <person name="Chapman S.B."/>
            <person name="Gainer-Dewar J."/>
            <person name="Goldberg J."/>
            <person name="Griggs A."/>
            <person name="Gujja S."/>
            <person name="Hansen M."/>
            <person name="Howarth C."/>
            <person name="Imamovic A."/>
            <person name="Ireland A."/>
            <person name="Larimer J."/>
            <person name="McCowan C."/>
            <person name="Murphy C."/>
            <person name="Pearson M."/>
            <person name="Poon T.W."/>
            <person name="Priest M."/>
            <person name="Roberts A."/>
            <person name="Saif S."/>
            <person name="Shea T."/>
            <person name="Sisk P."/>
            <person name="Sykes S."/>
            <person name="Wortman J."/>
            <person name="Nusbaum C."/>
            <person name="Birren B."/>
        </authorList>
    </citation>
    <scope>NUCLEOTIDE SEQUENCE [LARGE SCALE GENOMIC DNA]</scope>
    <source>
        <strain evidence="2 3">P10297</strain>
    </source>
</reference>
<dbReference type="PROSITE" id="PS51186">
    <property type="entry name" value="GNAT"/>
    <property type="match status" value="1"/>
</dbReference>
<protein>
    <recommendedName>
        <fullName evidence="1">N-acetyltransferase domain-containing protein</fullName>
    </recommendedName>
</protein>
<dbReference type="CDD" id="cd04301">
    <property type="entry name" value="NAT_SF"/>
    <property type="match status" value="1"/>
</dbReference>
<accession>W2ZNN3</accession>
<proteinExistence type="predicted"/>
<dbReference type="PANTHER" id="PTHR47542:SF2">
    <property type="entry name" value="ACYL-COA N-ACYLTRANSFERASES (NAT) SUPERFAMILY PROTEIN"/>
    <property type="match status" value="1"/>
</dbReference>
<dbReference type="Gene3D" id="3.40.630.30">
    <property type="match status" value="1"/>
</dbReference>
<evidence type="ECO:0000313" key="3">
    <source>
        <dbReference type="Proteomes" id="UP000018948"/>
    </source>
</evidence>
<comment type="caution">
    <text evidence="2">The sequence shown here is derived from an EMBL/GenBank/DDBJ whole genome shotgun (WGS) entry which is preliminary data.</text>
</comment>